<reference evidence="3 4" key="1">
    <citation type="journal article" date="2013" name="Int. J. Syst. Evol. Microbiol.">
        <title>Aquimarina gracilis sp. nov., isolated from the gut microflora of a mussel, Mytilus coruscus, and emended description of Aquimarina spongiae.</title>
        <authorList>
            <person name="Park S.C."/>
            <person name="Choe H.N."/>
            <person name="Baik K.S."/>
            <person name="Seong C.N."/>
        </authorList>
    </citation>
    <scope>NUCLEOTIDE SEQUENCE [LARGE SCALE GENOMIC DNA]</scope>
    <source>
        <strain evidence="3 4">PSC32</strain>
    </source>
</reference>
<dbReference type="PANTHER" id="PTHR35137:SF1">
    <property type="entry name" value="CHROMOPHORE LYASE CRL, CHLOROPLASTIC"/>
    <property type="match status" value="1"/>
</dbReference>
<accession>A0ABU6A2I5</accession>
<evidence type="ECO:0000256" key="1">
    <source>
        <dbReference type="ARBA" id="ARBA00008206"/>
    </source>
</evidence>
<evidence type="ECO:0000256" key="2">
    <source>
        <dbReference type="ARBA" id="ARBA00023239"/>
    </source>
</evidence>
<sequence>MKTFFFKTTSVLLIAFCSITYTYGQNKAHKTKDLVALMTGSYNSEKQSKADSTYYNISLHMYPIWKKDKNTSWLYVEQALYSKQDAPYRQRVYKVAHISENKFKTTIFKLKDEKSFIGKWKTTDFFDTFDTSILEERSGCEVYLTKNKDGVYQGSTLDDNCKSTLRGASYATSKVTIKKDLVYSWDQGFDKDHKQVWGAEKAGYTFDKL</sequence>
<dbReference type="EMBL" id="JAYKLX010000013">
    <property type="protein sequence ID" value="MEB3348319.1"/>
    <property type="molecule type" value="Genomic_DNA"/>
</dbReference>
<keyword evidence="2 3" id="KW-0456">Lyase</keyword>
<evidence type="ECO:0000313" key="4">
    <source>
        <dbReference type="Proteomes" id="UP001327027"/>
    </source>
</evidence>
<keyword evidence="4" id="KW-1185">Reference proteome</keyword>
<comment type="similarity">
    <text evidence="1">Belongs to the CpcT/CpeT biliprotein lyase family.</text>
</comment>
<comment type="caution">
    <text evidence="3">The sequence shown here is derived from an EMBL/GenBank/DDBJ whole genome shotgun (WGS) entry which is preliminary data.</text>
</comment>
<dbReference type="Pfam" id="PF06206">
    <property type="entry name" value="CpeT"/>
    <property type="match status" value="1"/>
</dbReference>
<dbReference type="Proteomes" id="UP001327027">
    <property type="component" value="Unassembled WGS sequence"/>
</dbReference>
<protein>
    <submittedName>
        <fullName evidence="3">Chromophore lyase CpcT/CpeT</fullName>
    </submittedName>
</protein>
<dbReference type="GO" id="GO:0016829">
    <property type="term" value="F:lyase activity"/>
    <property type="evidence" value="ECO:0007669"/>
    <property type="project" value="UniProtKB-KW"/>
</dbReference>
<dbReference type="InterPro" id="IPR010404">
    <property type="entry name" value="CpcT/CpeT"/>
</dbReference>
<dbReference type="InterPro" id="IPR038672">
    <property type="entry name" value="CpcT/CpeT_sf"/>
</dbReference>
<evidence type="ECO:0000313" key="3">
    <source>
        <dbReference type="EMBL" id="MEB3348319.1"/>
    </source>
</evidence>
<dbReference type="PANTHER" id="PTHR35137">
    <property type="entry name" value="CHROMOPHORE LYASE CRL, CHLOROPLASTIC"/>
    <property type="match status" value="1"/>
</dbReference>
<organism evidence="3 4">
    <name type="scientific">Aquimarina gracilis</name>
    <dbReference type="NCBI Taxonomy" id="874422"/>
    <lineage>
        <taxon>Bacteria</taxon>
        <taxon>Pseudomonadati</taxon>
        <taxon>Bacteroidota</taxon>
        <taxon>Flavobacteriia</taxon>
        <taxon>Flavobacteriales</taxon>
        <taxon>Flavobacteriaceae</taxon>
        <taxon>Aquimarina</taxon>
    </lineage>
</organism>
<dbReference type="CDD" id="cd16338">
    <property type="entry name" value="CpcT"/>
    <property type="match status" value="1"/>
</dbReference>
<proteinExistence type="inferred from homology"/>
<dbReference type="Gene3D" id="2.40.128.590">
    <property type="entry name" value="CpcT/CpeT domain"/>
    <property type="match status" value="1"/>
</dbReference>
<gene>
    <name evidence="3" type="ORF">U6A24_22775</name>
</gene>
<dbReference type="RefSeq" id="WP_324182341.1">
    <property type="nucleotide sequence ID" value="NZ_BAABAW010000006.1"/>
</dbReference>
<name>A0ABU6A2I5_9FLAO</name>